<dbReference type="GeneID" id="11493609"/>
<gene>
    <name evidence="3" type="primary">NDAI0A07780</name>
    <name evidence="3" type="ordered locus">NDAI_0A07780</name>
</gene>
<keyword evidence="2" id="KW-0812">Transmembrane</keyword>
<feature type="transmembrane region" description="Helical" evidence="2">
    <location>
        <begin position="12"/>
        <end position="33"/>
    </location>
</feature>
<dbReference type="KEGG" id="ndi:NDAI_0A07780"/>
<proteinExistence type="inferred from homology"/>
<keyword evidence="2" id="KW-1133">Transmembrane helix</keyword>
<dbReference type="PANTHER" id="PTHR12475">
    <property type="match status" value="1"/>
</dbReference>
<dbReference type="SUPFAM" id="SSF54637">
    <property type="entry name" value="Thioesterase/thiol ester dehydrase-isomerase"/>
    <property type="match status" value="1"/>
</dbReference>
<keyword evidence="2" id="KW-0472">Membrane</keyword>
<dbReference type="eggNOG" id="KOG4366">
    <property type="taxonomic scope" value="Eukaryota"/>
</dbReference>
<dbReference type="EMBL" id="HE580267">
    <property type="protein sequence ID" value="CCD22932.1"/>
    <property type="molecule type" value="Genomic_DNA"/>
</dbReference>
<dbReference type="InterPro" id="IPR029069">
    <property type="entry name" value="HotDog_dom_sf"/>
</dbReference>
<accession>G0W544</accession>
<evidence type="ECO:0000256" key="2">
    <source>
        <dbReference type="SAM" id="Phobius"/>
    </source>
</evidence>
<dbReference type="AlphaFoldDB" id="G0W544"/>
<dbReference type="Pfam" id="PF13279">
    <property type="entry name" value="4HBT_2"/>
    <property type="match status" value="1"/>
</dbReference>
<reference evidence="3 4" key="1">
    <citation type="journal article" date="2011" name="Proc. Natl. Acad. Sci. U.S.A.">
        <title>Evolutionary erosion of yeast sex chromosomes by mating-type switching accidents.</title>
        <authorList>
            <person name="Gordon J.L."/>
            <person name="Armisen D."/>
            <person name="Proux-Wera E."/>
            <person name="Oheigeartaigh S.S."/>
            <person name="Byrne K.P."/>
            <person name="Wolfe K.H."/>
        </authorList>
    </citation>
    <scope>NUCLEOTIDE SEQUENCE [LARGE SCALE GENOMIC DNA]</scope>
    <source>
        <strain evidence="4">ATCC 10597 / BCRC 20456 / CBS 421 / NBRC 0211 / NRRL Y-12639</strain>
    </source>
</reference>
<sequence length="234" mass="27522">MSVLLNILKWVFITYLVTSYKSIPGAYFIRFYYHAFRLLLLPSLQGKKTTTQIERLQKDPLGCFALSRLRTYVSPLECDFYFHKNNCTYFTDLDISRSKLMCAIFQKLFLNSKRYPFVPVANVFTNFLKELKPMAKYNVVTSVLCWDEKWLYVISRFTQGKKDDLLCSLSLTKYVLKDGRKTIKPRDALEICGLYNLQVEEISAKNLKILTEECGFHETRPLENLEFPYMELND</sequence>
<dbReference type="OMA" id="FECDFYL"/>
<comment type="similarity">
    <text evidence="1">Belongs to the lcsJ thioesterase family.</text>
</comment>
<evidence type="ECO:0000313" key="3">
    <source>
        <dbReference type="EMBL" id="CCD22932.1"/>
    </source>
</evidence>
<dbReference type="OrthoDB" id="265761at2759"/>
<name>G0W544_NAUDC</name>
<dbReference type="InterPro" id="IPR051490">
    <property type="entry name" value="THEM6_lcsJ_thioesterase"/>
</dbReference>
<dbReference type="PANTHER" id="PTHR12475:SF4">
    <property type="entry name" value="PROTEIN THEM6"/>
    <property type="match status" value="1"/>
</dbReference>
<keyword evidence="4" id="KW-1185">Reference proteome</keyword>
<dbReference type="HOGENOM" id="CLU_040660_3_0_1"/>
<dbReference type="Gene3D" id="3.10.129.10">
    <property type="entry name" value="Hotdog Thioesterase"/>
    <property type="match status" value="1"/>
</dbReference>
<protein>
    <recommendedName>
        <fullName evidence="5">Thioesterase domain-containing protein</fullName>
    </recommendedName>
</protein>
<evidence type="ECO:0000256" key="1">
    <source>
        <dbReference type="ARBA" id="ARBA00038476"/>
    </source>
</evidence>
<dbReference type="CDD" id="cd00586">
    <property type="entry name" value="4HBT"/>
    <property type="match status" value="1"/>
</dbReference>
<evidence type="ECO:0008006" key="5">
    <source>
        <dbReference type="Google" id="ProtNLM"/>
    </source>
</evidence>
<organism evidence="3 4">
    <name type="scientific">Naumovozyma dairenensis (strain ATCC 10597 / BCRC 20456 / CBS 421 / NBRC 0211 / NRRL Y-12639)</name>
    <name type="common">Saccharomyces dairenensis</name>
    <dbReference type="NCBI Taxonomy" id="1071378"/>
    <lineage>
        <taxon>Eukaryota</taxon>
        <taxon>Fungi</taxon>
        <taxon>Dikarya</taxon>
        <taxon>Ascomycota</taxon>
        <taxon>Saccharomycotina</taxon>
        <taxon>Saccharomycetes</taxon>
        <taxon>Saccharomycetales</taxon>
        <taxon>Saccharomycetaceae</taxon>
        <taxon>Naumovozyma</taxon>
    </lineage>
</organism>
<dbReference type="Proteomes" id="UP000000689">
    <property type="component" value="Chromosome 1"/>
</dbReference>
<evidence type="ECO:0000313" key="4">
    <source>
        <dbReference type="Proteomes" id="UP000000689"/>
    </source>
</evidence>
<dbReference type="RefSeq" id="XP_003668175.1">
    <property type="nucleotide sequence ID" value="XM_003668127.1"/>
</dbReference>